<dbReference type="SMART" id="SM00305">
    <property type="entry name" value="HintC"/>
    <property type="match status" value="1"/>
</dbReference>
<accession>A0A6H1ZM28</accession>
<evidence type="ECO:0000313" key="6">
    <source>
        <dbReference type="EMBL" id="QJI05054.1"/>
    </source>
</evidence>
<dbReference type="SMART" id="SM00306">
    <property type="entry name" value="HintN"/>
    <property type="match status" value="1"/>
</dbReference>
<sequence>MAKIIPFPHKMTEEEFCAKMEDKWWRMNNLYYIIDKQGKRVLFKCNKAQEYLYKNQWYMNLILKDRQRGMCLDPGTRVLTADLRWVPIGGIEVGEKVVAVDEKPPGGRGIARKMRTATVEGVRIVIRQAYKITLDDGRFVICTDKHPWLSKKIATDANWRCLNTGTHKNADKKNLNLNTKIRSLTHPWGESGLEDYWFGGMLDGEGCMTEKAGANLSVCQVQGPVWDRLEAYLKNSGWNYRIEKDEGNRPSKFGSRPVHKLTLSRMDEIFMALGRCRPTRFLNNEFWVDREIPYNGWHKIVKIEKLDVREMVDLQTSTGTYIAEGFVSHNTTFIDLYILDDVLWYPDLEAGIIAHKEADAIKIFRRKIKYPYEQLPDFIRDRRPLLTKRTDELAFPNNSYVYVSTSMRSGTVQRLHLSEFGKVCAKFPEKAKEIVSGSLEAVHPGAIVWIESTAEGREGYFYNYCQDALNLQKSDRKPTKLEFKLFFYGWTEDKDKQTAEPVPLTTADHQYFTKIERELGIELADGQKWWYSAKKKIQREEMLKENPATIAEAFAAAVEGSYYATDIAEAREQGRITIVPHIDGITVDTWWDLGYDDSTAIWFTQTVGREIHVIGYYEAHGEGLLHYGKTLDSMAKDGNWLYGEHTGPHDTMKHELGPGKTLLEQGRELTDPVTKVKYPINFTVAKKIDNQQEGIEAVRSILPYCWFDEGKTTITLGNTSREKLVGLPSLENYRREYDEKWESFKKSPLHNWASHGAKAFETMAISHSFGAHERNDLKSAFG</sequence>
<dbReference type="InterPro" id="IPR027417">
    <property type="entry name" value="P-loop_NTPase"/>
</dbReference>
<dbReference type="SUPFAM" id="SSF51294">
    <property type="entry name" value="Hedgehog/intein (Hint) domain"/>
    <property type="match status" value="1"/>
</dbReference>
<dbReference type="InterPro" id="IPR003586">
    <property type="entry name" value="Hint_dom_C"/>
</dbReference>
<dbReference type="InterPro" id="IPR006141">
    <property type="entry name" value="Intein_N"/>
</dbReference>
<organism evidence="3">
    <name type="scientific">viral metagenome</name>
    <dbReference type="NCBI Taxonomy" id="1070528"/>
    <lineage>
        <taxon>unclassified sequences</taxon>
        <taxon>metagenomes</taxon>
        <taxon>organismal metagenomes</taxon>
    </lineage>
</organism>
<evidence type="ECO:0000313" key="4">
    <source>
        <dbReference type="EMBL" id="QJA67998.1"/>
    </source>
</evidence>
<dbReference type="EMBL" id="MT144089">
    <property type="protein sequence ID" value="QJA48532.1"/>
    <property type="molecule type" value="Genomic_DNA"/>
</dbReference>
<dbReference type="PROSITE" id="PS50817">
    <property type="entry name" value="INTEIN_N_TER"/>
    <property type="match status" value="1"/>
</dbReference>
<name>A0A6H1ZM28_9ZZZZ</name>
<dbReference type="EMBL" id="MT141578">
    <property type="protein sequence ID" value="QJA67998.1"/>
    <property type="molecule type" value="Genomic_DNA"/>
</dbReference>
<dbReference type="GO" id="GO:0016539">
    <property type="term" value="P:intein-mediated protein splicing"/>
    <property type="evidence" value="ECO:0007669"/>
    <property type="project" value="InterPro"/>
</dbReference>
<dbReference type="EMBL" id="MT144703">
    <property type="protein sequence ID" value="QJH97829.1"/>
    <property type="molecule type" value="Genomic_DNA"/>
</dbReference>
<dbReference type="InterPro" id="IPR036844">
    <property type="entry name" value="Hint_dom_sf"/>
</dbReference>
<evidence type="ECO:0000259" key="1">
    <source>
        <dbReference type="SMART" id="SM00305"/>
    </source>
</evidence>
<dbReference type="Gene3D" id="3.40.50.300">
    <property type="entry name" value="P-loop containing nucleotide triphosphate hydrolases"/>
    <property type="match status" value="1"/>
</dbReference>
<proteinExistence type="predicted"/>
<feature type="domain" description="Hint" evidence="2">
    <location>
        <begin position="69"/>
        <end position="172"/>
    </location>
</feature>
<evidence type="ECO:0000313" key="5">
    <source>
        <dbReference type="EMBL" id="QJH97829.1"/>
    </source>
</evidence>
<reference evidence="3" key="1">
    <citation type="submission" date="2020-03" db="EMBL/GenBank/DDBJ databases">
        <title>The deep terrestrial virosphere.</title>
        <authorList>
            <person name="Holmfeldt K."/>
            <person name="Nilsson E."/>
            <person name="Simone D."/>
            <person name="Lopez-Fernandez M."/>
            <person name="Wu X."/>
            <person name="de Brujin I."/>
            <person name="Lundin D."/>
            <person name="Andersson A."/>
            <person name="Bertilsson S."/>
            <person name="Dopson M."/>
        </authorList>
    </citation>
    <scope>NUCLEOTIDE SEQUENCE</scope>
    <source>
        <strain evidence="6">MM415A00131</strain>
        <strain evidence="4">MM415B00138</strain>
        <strain evidence="3">TM448A01005</strain>
        <strain evidence="5">TM448B01094</strain>
    </source>
</reference>
<evidence type="ECO:0000313" key="3">
    <source>
        <dbReference type="EMBL" id="QJA48532.1"/>
    </source>
</evidence>
<gene>
    <name evidence="6" type="ORF">MM415A00131_0072</name>
    <name evidence="4" type="ORF">MM415B00138_0048</name>
    <name evidence="3" type="ORF">TM448A01005_0004</name>
    <name evidence="5" type="ORF">TM448B01094_0024</name>
</gene>
<dbReference type="AlphaFoldDB" id="A0A6H1ZM28"/>
<dbReference type="CDD" id="cd00081">
    <property type="entry name" value="Hint"/>
    <property type="match status" value="1"/>
</dbReference>
<dbReference type="Gene3D" id="2.170.16.10">
    <property type="entry name" value="Hedgehog/Intein (Hint) domain"/>
    <property type="match status" value="1"/>
</dbReference>
<dbReference type="EMBL" id="MT145193">
    <property type="protein sequence ID" value="QJI05054.1"/>
    <property type="molecule type" value="Genomic_DNA"/>
</dbReference>
<dbReference type="InterPro" id="IPR003587">
    <property type="entry name" value="Hint_dom_N"/>
</dbReference>
<protein>
    <submittedName>
        <fullName evidence="3">Putative terminase</fullName>
    </submittedName>
</protein>
<feature type="domain" description="Hint" evidence="1">
    <location>
        <begin position="292"/>
        <end position="336"/>
    </location>
</feature>
<evidence type="ECO:0000259" key="2">
    <source>
        <dbReference type="SMART" id="SM00306"/>
    </source>
</evidence>